<dbReference type="GO" id="GO:0000978">
    <property type="term" value="F:RNA polymerase II cis-regulatory region sequence-specific DNA binding"/>
    <property type="evidence" value="ECO:0007669"/>
    <property type="project" value="TreeGrafter"/>
</dbReference>
<dbReference type="GO" id="GO:0005667">
    <property type="term" value="C:transcription regulator complex"/>
    <property type="evidence" value="ECO:0007669"/>
    <property type="project" value="TreeGrafter"/>
</dbReference>
<dbReference type="GO" id="GO:0000981">
    <property type="term" value="F:DNA-binding transcription factor activity, RNA polymerase II-specific"/>
    <property type="evidence" value="ECO:0007669"/>
    <property type="project" value="UniProtKB-ARBA"/>
</dbReference>
<dbReference type="OrthoDB" id="3437960at2759"/>
<feature type="domain" description="C2H2-type" evidence="8">
    <location>
        <begin position="16"/>
        <end position="45"/>
    </location>
</feature>
<comment type="caution">
    <text evidence="9">The sequence shown here is derived from an EMBL/GenBank/DDBJ whole genome shotgun (WGS) entry which is preliminary data.</text>
</comment>
<dbReference type="SMART" id="SM00355">
    <property type="entry name" value="ZnF_C2H2"/>
    <property type="match status" value="4"/>
</dbReference>
<feature type="domain" description="C2H2-type" evidence="8">
    <location>
        <begin position="76"/>
        <end position="98"/>
    </location>
</feature>
<dbReference type="Proteomes" id="UP000030106">
    <property type="component" value="Unassembled WGS sequence"/>
</dbReference>
<dbReference type="PANTHER" id="PTHR14003:SF22">
    <property type="entry name" value="FINGER DOMAIN PROTEIN, PUTATIVE (AFU_ORTHOLOGUE AFUA_4G11480)-RELATED"/>
    <property type="match status" value="1"/>
</dbReference>
<dbReference type="AlphaFoldDB" id="A0A0A2VVJ9"/>
<evidence type="ECO:0000256" key="1">
    <source>
        <dbReference type="ARBA" id="ARBA00006991"/>
    </source>
</evidence>
<evidence type="ECO:0000256" key="5">
    <source>
        <dbReference type="ARBA" id="ARBA00022833"/>
    </source>
</evidence>
<feature type="domain" description="C2H2-type" evidence="8">
    <location>
        <begin position="103"/>
        <end position="134"/>
    </location>
</feature>
<comment type="similarity">
    <text evidence="1">Belongs to the krueppel C2H2-type zinc-finger protein family.</text>
</comment>
<dbReference type="GO" id="GO:0000785">
    <property type="term" value="C:chromatin"/>
    <property type="evidence" value="ECO:0007669"/>
    <property type="project" value="TreeGrafter"/>
</dbReference>
<dbReference type="PROSITE" id="PS50157">
    <property type="entry name" value="ZINC_FINGER_C2H2_2"/>
    <property type="match status" value="4"/>
</dbReference>
<evidence type="ECO:0000313" key="9">
    <source>
        <dbReference type="EMBL" id="KGQ11638.1"/>
    </source>
</evidence>
<reference evidence="9 10" key="1">
    <citation type="submission" date="2012-10" db="EMBL/GenBank/DDBJ databases">
        <title>Genome sequencing and analysis of entomopathogenic fungi Beauveria bassiana D1-5.</title>
        <authorList>
            <person name="Li Q."/>
            <person name="Wang L."/>
            <person name="Zhang Z."/>
            <person name="Wang Q."/>
            <person name="Ren J."/>
            <person name="Wang M."/>
            <person name="Xu W."/>
            <person name="Wang J."/>
            <person name="Lu Y."/>
            <person name="Du Q."/>
            <person name="Sun Z."/>
        </authorList>
    </citation>
    <scope>NUCLEOTIDE SEQUENCE [LARGE SCALE GENOMIC DNA]</scope>
    <source>
        <strain evidence="9 10">D1-5</strain>
    </source>
</reference>
<dbReference type="PROSITE" id="PS00028">
    <property type="entry name" value="ZINC_FINGER_C2H2_1"/>
    <property type="match status" value="4"/>
</dbReference>
<gene>
    <name evidence="9" type="ORF">BBAD15_g2645</name>
</gene>
<protein>
    <submittedName>
        <fullName evidence="9">Zinc finger protein</fullName>
    </submittedName>
</protein>
<dbReference type="FunFam" id="3.30.160.60:FF:000125">
    <property type="entry name" value="Putative zinc finger protein 143"/>
    <property type="match status" value="1"/>
</dbReference>
<keyword evidence="3" id="KW-0677">Repeat</keyword>
<dbReference type="InterPro" id="IPR036236">
    <property type="entry name" value="Znf_C2H2_sf"/>
</dbReference>
<dbReference type="Gene3D" id="3.30.160.60">
    <property type="entry name" value="Classic Zinc Finger"/>
    <property type="match status" value="3"/>
</dbReference>
<evidence type="ECO:0000256" key="2">
    <source>
        <dbReference type="ARBA" id="ARBA00022723"/>
    </source>
</evidence>
<dbReference type="EMBL" id="ANFO01000193">
    <property type="protein sequence ID" value="KGQ11638.1"/>
    <property type="molecule type" value="Genomic_DNA"/>
</dbReference>
<evidence type="ECO:0000256" key="7">
    <source>
        <dbReference type="SAM" id="MobiDB-lite"/>
    </source>
</evidence>
<sequence>MELLELIKDKPSTRPLQCDWDSCNKSFDRKCDLQRHYKIHTNERPYSCSIPGCGKSFKQRSALTVHVRTHTGEKPHQCQRCGKRFSDSSSFARHRRTHNERLYECAVDGCIKSFFYKAVMVEHRRRYHQRGLQPHEILDDCSSDNDIDEAPPTPTQTANPWPVSAIVPGQPMPQSRRVMHRAASFPDFNQQMHQYNMQNVGDYSIQQPFYVFEKGYVVEQGNSGVATMNIDIQPSFQVSCSLERQSSVEEMAYTTHSMATPTSGSGRSPSAHQSPLIHYSFNALASQKDSHAVYNAPVIQQQSMEQDTTWQVSQQTHPCTC</sequence>
<name>A0A0A2VVJ9_BEABA</name>
<keyword evidence="2" id="KW-0479">Metal-binding</keyword>
<feature type="region of interest" description="Disordered" evidence="7">
    <location>
        <begin position="138"/>
        <end position="161"/>
    </location>
</feature>
<evidence type="ECO:0000256" key="4">
    <source>
        <dbReference type="ARBA" id="ARBA00022771"/>
    </source>
</evidence>
<dbReference type="GO" id="GO:0008270">
    <property type="term" value="F:zinc ion binding"/>
    <property type="evidence" value="ECO:0007669"/>
    <property type="project" value="UniProtKB-KW"/>
</dbReference>
<evidence type="ECO:0000256" key="3">
    <source>
        <dbReference type="ARBA" id="ARBA00022737"/>
    </source>
</evidence>
<dbReference type="FunFam" id="3.30.160.60:FF:000072">
    <property type="entry name" value="zinc finger protein 143 isoform X1"/>
    <property type="match status" value="1"/>
</dbReference>
<proteinExistence type="inferred from homology"/>
<dbReference type="PANTHER" id="PTHR14003">
    <property type="entry name" value="TRANSCRIPTIONAL REPRESSOR PROTEIN YY"/>
    <property type="match status" value="1"/>
</dbReference>
<dbReference type="STRING" id="1245745.A0A0A2VVJ9"/>
<organism evidence="9 10">
    <name type="scientific">Beauveria bassiana D1-5</name>
    <dbReference type="NCBI Taxonomy" id="1245745"/>
    <lineage>
        <taxon>Eukaryota</taxon>
        <taxon>Fungi</taxon>
        <taxon>Dikarya</taxon>
        <taxon>Ascomycota</taxon>
        <taxon>Pezizomycotina</taxon>
        <taxon>Sordariomycetes</taxon>
        <taxon>Hypocreomycetidae</taxon>
        <taxon>Hypocreales</taxon>
        <taxon>Cordycipitaceae</taxon>
        <taxon>Beauveria</taxon>
    </lineage>
</organism>
<keyword evidence="5" id="KW-0862">Zinc</keyword>
<dbReference type="InterPro" id="IPR013087">
    <property type="entry name" value="Znf_C2H2_type"/>
</dbReference>
<evidence type="ECO:0000313" key="10">
    <source>
        <dbReference type="Proteomes" id="UP000030106"/>
    </source>
</evidence>
<feature type="compositionally biased region" description="Acidic residues" evidence="7">
    <location>
        <begin position="139"/>
        <end position="149"/>
    </location>
</feature>
<dbReference type="HOGENOM" id="CLU_038712_1_0_1"/>
<dbReference type="SUPFAM" id="SSF57667">
    <property type="entry name" value="beta-beta-alpha zinc fingers"/>
    <property type="match status" value="2"/>
</dbReference>
<accession>A0A0A2VVJ9</accession>
<dbReference type="FunFam" id="3.30.160.60:FF:001442">
    <property type="entry name" value="zinc finger protein 696"/>
    <property type="match status" value="1"/>
</dbReference>
<dbReference type="Pfam" id="PF00096">
    <property type="entry name" value="zf-C2H2"/>
    <property type="match status" value="3"/>
</dbReference>
<evidence type="ECO:0000259" key="8">
    <source>
        <dbReference type="PROSITE" id="PS50157"/>
    </source>
</evidence>
<keyword evidence="4 6" id="KW-0863">Zinc-finger</keyword>
<evidence type="ECO:0000256" key="6">
    <source>
        <dbReference type="PROSITE-ProRule" id="PRU00042"/>
    </source>
</evidence>
<feature type="domain" description="C2H2-type" evidence="8">
    <location>
        <begin position="46"/>
        <end position="75"/>
    </location>
</feature>